<name>A0A6L5YMY6_9FIRM</name>
<sequence length="62" mass="7229">MNRTKYLLTADDVKDYLECSRDHAYKVIKKLNLELASMGYEVEAGKVPRKFFAEKFYGFEAS</sequence>
<dbReference type="Proteomes" id="UP000474024">
    <property type="component" value="Unassembled WGS sequence"/>
</dbReference>
<proteinExistence type="predicted"/>
<protein>
    <submittedName>
        <fullName evidence="1">DNA-binding protein</fullName>
    </submittedName>
</protein>
<keyword evidence="2" id="KW-1185">Reference proteome</keyword>
<evidence type="ECO:0000313" key="2">
    <source>
        <dbReference type="Proteomes" id="UP000474024"/>
    </source>
</evidence>
<organism evidence="1 2">
    <name type="scientific">Roseburia porci</name>
    <dbReference type="NCBI Taxonomy" id="2605790"/>
    <lineage>
        <taxon>Bacteria</taxon>
        <taxon>Bacillati</taxon>
        <taxon>Bacillota</taxon>
        <taxon>Clostridia</taxon>
        <taxon>Lachnospirales</taxon>
        <taxon>Lachnospiraceae</taxon>
        <taxon>Roseburia</taxon>
    </lineage>
</organism>
<evidence type="ECO:0000313" key="1">
    <source>
        <dbReference type="EMBL" id="MST73844.1"/>
    </source>
</evidence>
<dbReference type="RefSeq" id="WP_154428383.1">
    <property type="nucleotide sequence ID" value="NZ_VUNI01000002.1"/>
</dbReference>
<dbReference type="AlphaFoldDB" id="A0A6L5YMY6"/>
<reference evidence="1 2" key="1">
    <citation type="submission" date="2019-08" db="EMBL/GenBank/DDBJ databases">
        <title>In-depth cultivation of the pig gut microbiome towards novel bacterial diversity and tailored functional studies.</title>
        <authorList>
            <person name="Wylensek D."/>
            <person name="Hitch T.C.A."/>
            <person name="Clavel T."/>
        </authorList>
    </citation>
    <scope>NUCLEOTIDE SEQUENCE [LARGE SCALE GENOMIC DNA]</scope>
    <source>
        <strain evidence="1 2">MUC/MUC-530-WT-4D</strain>
    </source>
</reference>
<keyword evidence="1" id="KW-0238">DNA-binding</keyword>
<accession>A0A6L5YMY6</accession>
<dbReference type="GO" id="GO:0003677">
    <property type="term" value="F:DNA binding"/>
    <property type="evidence" value="ECO:0007669"/>
    <property type="project" value="UniProtKB-KW"/>
</dbReference>
<dbReference type="EMBL" id="VUNI01000002">
    <property type="protein sequence ID" value="MST73844.1"/>
    <property type="molecule type" value="Genomic_DNA"/>
</dbReference>
<comment type="caution">
    <text evidence="1">The sequence shown here is derived from an EMBL/GenBank/DDBJ whole genome shotgun (WGS) entry which is preliminary data.</text>
</comment>
<gene>
    <name evidence="1" type="ORF">FYJ75_02190</name>
</gene>